<organism evidence="3 4">
    <name type="scientific">Weissella bombi</name>
    <dbReference type="NCBI Taxonomy" id="1505725"/>
    <lineage>
        <taxon>Bacteria</taxon>
        <taxon>Bacillati</taxon>
        <taxon>Bacillota</taxon>
        <taxon>Bacilli</taxon>
        <taxon>Lactobacillales</taxon>
        <taxon>Lactobacillaceae</taxon>
        <taxon>Weissella</taxon>
    </lineage>
</organism>
<dbReference type="STRING" id="1505725.GA0061074_101281"/>
<keyword evidence="4" id="KW-1185">Reference proteome</keyword>
<dbReference type="PANTHER" id="PTHR43736">
    <property type="entry name" value="ADP-RIBOSE PYROPHOSPHATASE"/>
    <property type="match status" value="1"/>
</dbReference>
<evidence type="ECO:0000259" key="2">
    <source>
        <dbReference type="PROSITE" id="PS51462"/>
    </source>
</evidence>
<dbReference type="Gene3D" id="3.90.79.10">
    <property type="entry name" value="Nucleoside Triphosphate Pyrophosphohydrolase"/>
    <property type="match status" value="1"/>
</dbReference>
<dbReference type="InterPro" id="IPR000086">
    <property type="entry name" value="NUDIX_hydrolase_dom"/>
</dbReference>
<comment type="similarity">
    <text evidence="1">Belongs to the Nudix hydrolase family.</text>
</comment>
<dbReference type="Pfam" id="PF00293">
    <property type="entry name" value="NUDIX"/>
    <property type="match status" value="1"/>
</dbReference>
<dbReference type="PROSITE" id="PS51462">
    <property type="entry name" value="NUDIX"/>
    <property type="match status" value="1"/>
</dbReference>
<dbReference type="PANTHER" id="PTHR43736:SF1">
    <property type="entry name" value="DIHYDRONEOPTERIN TRIPHOSPHATE DIPHOSPHATASE"/>
    <property type="match status" value="1"/>
</dbReference>
<evidence type="ECO:0000313" key="4">
    <source>
        <dbReference type="Proteomes" id="UP000199268"/>
    </source>
</evidence>
<protein>
    <submittedName>
        <fullName evidence="3">ADP-ribose pyrophosphatase YjhB, NUDIX family</fullName>
    </submittedName>
</protein>
<proteinExistence type="inferred from homology"/>
<dbReference type="InterPro" id="IPR015797">
    <property type="entry name" value="NUDIX_hydrolase-like_dom_sf"/>
</dbReference>
<dbReference type="SUPFAM" id="SSF55811">
    <property type="entry name" value="Nudix"/>
    <property type="match status" value="1"/>
</dbReference>
<dbReference type="EMBL" id="FMAO01000001">
    <property type="protein sequence ID" value="SCB76844.1"/>
    <property type="molecule type" value="Genomic_DNA"/>
</dbReference>
<reference evidence="4" key="1">
    <citation type="submission" date="2016-08" db="EMBL/GenBank/DDBJ databases">
        <authorList>
            <person name="Varghese N."/>
            <person name="Submissions Spin"/>
        </authorList>
    </citation>
    <scope>NUCLEOTIDE SEQUENCE [LARGE SCALE GENOMIC DNA]</scope>
    <source>
        <strain evidence="4">R-53094</strain>
    </source>
</reference>
<gene>
    <name evidence="3" type="ORF">GA0061074_101281</name>
</gene>
<sequence length="158" mass="17858">MVMEQYFKNIRQKIGHDEIIMPGVAGVLFDETRQKVLLEQRGDGEIGWSLVGGMQNIDESAMTSLIREFKEEAGIDVQIKALIGIDTNFHHVFPSGDKAQIPMTLFEVEQIGGQLKADGDETLSLSYVPLSDHPKMYNTQHQLAIDQMIKQAPYGWYF</sequence>
<dbReference type="AlphaFoldDB" id="A0A1C3Z362"/>
<dbReference type="RefSeq" id="WP_092461313.1">
    <property type="nucleotide sequence ID" value="NZ_BJEE01000002.1"/>
</dbReference>
<name>A0A1C3Z362_9LACO</name>
<dbReference type="Proteomes" id="UP000199268">
    <property type="component" value="Unassembled WGS sequence"/>
</dbReference>
<dbReference type="OrthoDB" id="9787476at2"/>
<feature type="domain" description="Nudix hydrolase" evidence="2">
    <location>
        <begin position="19"/>
        <end position="150"/>
    </location>
</feature>
<evidence type="ECO:0000256" key="1">
    <source>
        <dbReference type="ARBA" id="ARBA00005582"/>
    </source>
</evidence>
<evidence type="ECO:0000313" key="3">
    <source>
        <dbReference type="EMBL" id="SCB76844.1"/>
    </source>
</evidence>
<accession>A0A1C3Z362</accession>